<dbReference type="PANTHER" id="PTHR43236:SF2">
    <property type="entry name" value="BLL0069 PROTEIN"/>
    <property type="match status" value="1"/>
</dbReference>
<keyword evidence="3" id="KW-1185">Reference proteome</keyword>
<evidence type="ECO:0000259" key="1">
    <source>
        <dbReference type="Pfam" id="PF06114"/>
    </source>
</evidence>
<dbReference type="InterPro" id="IPR010359">
    <property type="entry name" value="IrrE_HExxH"/>
</dbReference>
<feature type="domain" description="IrrE N-terminal-like" evidence="1">
    <location>
        <begin position="189"/>
        <end position="290"/>
    </location>
</feature>
<dbReference type="EMBL" id="MLAG01000001">
    <property type="protein sequence ID" value="OOF84302.1"/>
    <property type="molecule type" value="Genomic_DNA"/>
</dbReference>
<evidence type="ECO:0000313" key="2">
    <source>
        <dbReference type="EMBL" id="OOF84302.1"/>
    </source>
</evidence>
<evidence type="ECO:0000313" key="3">
    <source>
        <dbReference type="Proteomes" id="UP000188573"/>
    </source>
</evidence>
<name>A0A1V3L2Z7_9PAST</name>
<dbReference type="Pfam" id="PF06114">
    <property type="entry name" value="Peptidase_M78"/>
    <property type="match status" value="1"/>
</dbReference>
<dbReference type="PANTHER" id="PTHR43236">
    <property type="entry name" value="ANTITOXIN HIGA1"/>
    <property type="match status" value="1"/>
</dbReference>
<dbReference type="AlphaFoldDB" id="A0A1V3L2Z7"/>
<sequence length="375" mass="43053">MNVNIETLKYYIEHAQISLDKLKESIPNIELFLSGERNPTFNQVSEVAKKLNIPTGLLLLENPIEIKSKKLEFRTIDSMAMQAMSEELRDTILEMEGKQAFLREEIDFTLDFIGSCSINDDVSEVASIVRNKLQITEFFQENINKSDVFKFLQEKINNIGVFVFLNGKVGDNTHRPLSLDEFRGFVLVDDKAPIIFINQKDDSIGGKLFTLVHELVHLFIGADEILTDEEINNYFHNPVEVFVNKVTAEILVPTNAFCAALKIASKNIDEKIQLLADKFKVSKFVIVRRLYDLNDIDHSVYLSKTEELNKLFKEFQGRKKSSGGGSYNNNLKFRVDRRFFNYVQQAVNQNRISYTEAFRIIGVSYKGYKTLAESK</sequence>
<dbReference type="Proteomes" id="UP000188573">
    <property type="component" value="Unassembled WGS sequence"/>
</dbReference>
<gene>
    <name evidence="2" type="ORF">BKG92_00040</name>
</gene>
<protein>
    <submittedName>
        <fullName evidence="2">Peptidase</fullName>
    </submittedName>
</protein>
<proteinExistence type="predicted"/>
<organism evidence="2 3">
    <name type="scientific">Rodentibacter ratti</name>
    <dbReference type="NCBI Taxonomy" id="1906745"/>
    <lineage>
        <taxon>Bacteria</taxon>
        <taxon>Pseudomonadati</taxon>
        <taxon>Pseudomonadota</taxon>
        <taxon>Gammaproteobacteria</taxon>
        <taxon>Pasteurellales</taxon>
        <taxon>Pasteurellaceae</taxon>
        <taxon>Rodentibacter</taxon>
    </lineage>
</organism>
<accession>A0A1V3L2Z7</accession>
<comment type="caution">
    <text evidence="2">The sequence shown here is derived from an EMBL/GenBank/DDBJ whole genome shotgun (WGS) entry which is preliminary data.</text>
</comment>
<reference evidence="2 3" key="1">
    <citation type="submission" date="2016-10" db="EMBL/GenBank/DDBJ databases">
        <title>Rodentibacter gen. nov. and new species.</title>
        <authorList>
            <person name="Christensen H."/>
        </authorList>
    </citation>
    <scope>NUCLEOTIDE SEQUENCE [LARGE SCALE GENOMIC DNA]</scope>
    <source>
        <strain evidence="2 3">Ac81</strain>
    </source>
</reference>
<dbReference type="Gene3D" id="1.10.10.2910">
    <property type="match status" value="1"/>
</dbReference>
<dbReference type="InterPro" id="IPR052345">
    <property type="entry name" value="Rad_response_metalloprotease"/>
</dbReference>
<dbReference type="RefSeq" id="WP_077495204.1">
    <property type="nucleotide sequence ID" value="NZ_MLAG01000001.1"/>
</dbReference>